<keyword evidence="3" id="KW-1185">Reference proteome</keyword>
<keyword evidence="1" id="KW-1133">Transmembrane helix</keyword>
<feature type="transmembrane region" description="Helical" evidence="1">
    <location>
        <begin position="83"/>
        <end position="104"/>
    </location>
</feature>
<dbReference type="EMBL" id="LLKB01000001">
    <property type="protein sequence ID" value="KQC85805.1"/>
    <property type="molecule type" value="Genomic_DNA"/>
</dbReference>
<evidence type="ECO:0000313" key="2">
    <source>
        <dbReference type="EMBL" id="KQC85805.1"/>
    </source>
</evidence>
<keyword evidence="1" id="KW-0472">Membrane</keyword>
<sequence length="151" mass="17611">MKHKKNKALKKYLHDVKKGYHGNYKSKKLFIEQLKDSLTTYTKENTDYTYEDLQLTFGNPQELSTFSEIPSKTATVKKAFRRITVFSIITVSIFLIVHTAKYFYGKWDYSRGYDIEIQGAPDEIDNNINPFTHETDPPAIKTYNFGTDYAK</sequence>
<evidence type="ECO:0000313" key="3">
    <source>
        <dbReference type="Proteomes" id="UP000050833"/>
    </source>
</evidence>
<name>A0AAW3JTR6_9FIRM</name>
<keyword evidence="1" id="KW-0812">Transmembrane</keyword>
<dbReference type="AlphaFoldDB" id="A0AAW3JTR6"/>
<reference evidence="2 3" key="1">
    <citation type="submission" date="2015-10" db="EMBL/GenBank/DDBJ databases">
        <title>Butyribacter intestini gen. nov., sp. nov., a butyric acid-producing bacterium of the family Lachnospiraceae isolated from the human faeces.</title>
        <authorList>
            <person name="Zou Y."/>
            <person name="Xue W."/>
            <person name="Luo G."/>
            <person name="Lv M."/>
        </authorList>
    </citation>
    <scope>NUCLEOTIDE SEQUENCE [LARGE SCALE GENOMIC DNA]</scope>
    <source>
        <strain evidence="2 3">TF01-11</strain>
    </source>
</reference>
<dbReference type="Proteomes" id="UP000050833">
    <property type="component" value="Unassembled WGS sequence"/>
</dbReference>
<dbReference type="RefSeq" id="WP_055940725.1">
    <property type="nucleotide sequence ID" value="NZ_JAQDCV010000006.1"/>
</dbReference>
<protein>
    <submittedName>
        <fullName evidence="2">Uncharacterized protein</fullName>
    </submittedName>
</protein>
<accession>A0AAW3JTR6</accession>
<organism evidence="2 3">
    <name type="scientific">Butyribacter intestini</name>
    <dbReference type="NCBI Taxonomy" id="1703332"/>
    <lineage>
        <taxon>Bacteria</taxon>
        <taxon>Bacillati</taxon>
        <taxon>Bacillota</taxon>
        <taxon>Clostridia</taxon>
        <taxon>Lachnospirales</taxon>
        <taxon>Lachnospiraceae</taxon>
        <taxon>Butyribacter</taxon>
    </lineage>
</organism>
<gene>
    <name evidence="2" type="ORF">APZ18_00945</name>
</gene>
<evidence type="ECO:0000256" key="1">
    <source>
        <dbReference type="SAM" id="Phobius"/>
    </source>
</evidence>
<proteinExistence type="predicted"/>
<comment type="caution">
    <text evidence="2">The sequence shown here is derived from an EMBL/GenBank/DDBJ whole genome shotgun (WGS) entry which is preliminary data.</text>
</comment>